<accession>A0A841GXY1</accession>
<keyword evidence="5" id="KW-1185">Reference proteome</keyword>
<dbReference type="InterPro" id="IPR011330">
    <property type="entry name" value="Glyco_hydro/deAcase_b/a-brl"/>
</dbReference>
<evidence type="ECO:0000256" key="2">
    <source>
        <dbReference type="ARBA" id="ARBA00022801"/>
    </source>
</evidence>
<dbReference type="PANTHER" id="PTHR10587">
    <property type="entry name" value="GLYCOSYL TRANSFERASE-RELATED"/>
    <property type="match status" value="1"/>
</dbReference>
<dbReference type="AlphaFoldDB" id="A0A841GXY1"/>
<dbReference type="Gene3D" id="3.20.20.370">
    <property type="entry name" value="Glycoside hydrolase/deacetylase"/>
    <property type="match status" value="1"/>
</dbReference>
<dbReference type="Pfam" id="PF01522">
    <property type="entry name" value="Polysacc_deac_1"/>
    <property type="match status" value="1"/>
</dbReference>
<keyword evidence="1" id="KW-0479">Metal-binding</keyword>
<dbReference type="EMBL" id="JACHIA010000005">
    <property type="protein sequence ID" value="MBB6070603.1"/>
    <property type="molecule type" value="Genomic_DNA"/>
</dbReference>
<dbReference type="PANTHER" id="PTHR10587:SF133">
    <property type="entry name" value="CHITIN DEACETYLASE 1-RELATED"/>
    <property type="match status" value="1"/>
</dbReference>
<dbReference type="InterPro" id="IPR050248">
    <property type="entry name" value="Polysacc_deacetylase_ArnD"/>
</dbReference>
<reference evidence="4 5" key="1">
    <citation type="submission" date="2020-08" db="EMBL/GenBank/DDBJ databases">
        <title>Genomic Encyclopedia of Type Strains, Phase IV (KMG-IV): sequencing the most valuable type-strain genomes for metagenomic binning, comparative biology and taxonomic classification.</title>
        <authorList>
            <person name="Goeker M."/>
        </authorList>
    </citation>
    <scope>NUCLEOTIDE SEQUENCE [LARGE SCALE GENOMIC DNA]</scope>
    <source>
        <strain evidence="4 5">DSM 29007</strain>
    </source>
</reference>
<dbReference type="InterPro" id="IPR002509">
    <property type="entry name" value="NODB_dom"/>
</dbReference>
<dbReference type="GO" id="GO:0016810">
    <property type="term" value="F:hydrolase activity, acting on carbon-nitrogen (but not peptide) bonds"/>
    <property type="evidence" value="ECO:0007669"/>
    <property type="project" value="InterPro"/>
</dbReference>
<organism evidence="4 5">
    <name type="scientific">Longimicrobium terrae</name>
    <dbReference type="NCBI Taxonomy" id="1639882"/>
    <lineage>
        <taxon>Bacteria</taxon>
        <taxon>Pseudomonadati</taxon>
        <taxon>Gemmatimonadota</taxon>
        <taxon>Longimicrobiia</taxon>
        <taxon>Longimicrobiales</taxon>
        <taxon>Longimicrobiaceae</taxon>
        <taxon>Longimicrobium</taxon>
    </lineage>
</organism>
<proteinExistence type="predicted"/>
<feature type="domain" description="NodB homology" evidence="3">
    <location>
        <begin position="2"/>
        <end position="123"/>
    </location>
</feature>
<evidence type="ECO:0000313" key="5">
    <source>
        <dbReference type="Proteomes" id="UP000582837"/>
    </source>
</evidence>
<dbReference type="GO" id="GO:0016020">
    <property type="term" value="C:membrane"/>
    <property type="evidence" value="ECO:0007669"/>
    <property type="project" value="TreeGrafter"/>
</dbReference>
<dbReference type="Proteomes" id="UP000582837">
    <property type="component" value="Unassembled WGS sequence"/>
</dbReference>
<dbReference type="GO" id="GO:0005975">
    <property type="term" value="P:carbohydrate metabolic process"/>
    <property type="evidence" value="ECO:0007669"/>
    <property type="project" value="InterPro"/>
</dbReference>
<evidence type="ECO:0000256" key="1">
    <source>
        <dbReference type="ARBA" id="ARBA00022723"/>
    </source>
</evidence>
<sequence length="288" mass="32493">MVITFDDLPAVAQVNDGVLATHERITTRLIATITENRIPVIGFVNEAKLVTDGAPDPQRIAFLRQWTDAGLELGNHGYAHLDMHTTSLDAYLADITRGDSVTRALTRDSGQRPRYFRHPFLHTGRSLDDRRRVEALLTERGYRVAPVTIDDQDWLFAAAYDYAPDSATRVRLADEYVRYMEAITAYYEQQSTALFGREIPQVLLVHANNLNADHFGRVAEMLRRRGYRFVPMAQALDDPVYASADTFTGAGGISWIHRWAITQGERGDFFAGEPPIAPWVMTLSRQQP</sequence>
<gene>
    <name evidence="4" type="ORF">HNQ61_002224</name>
</gene>
<keyword evidence="2" id="KW-0378">Hydrolase</keyword>
<protein>
    <submittedName>
        <fullName evidence="4">Peptidoglycan/xylan/chitin deacetylase (PgdA/CDA1 family)</fullName>
    </submittedName>
</protein>
<dbReference type="SUPFAM" id="SSF88713">
    <property type="entry name" value="Glycoside hydrolase/deacetylase"/>
    <property type="match status" value="1"/>
</dbReference>
<evidence type="ECO:0000313" key="4">
    <source>
        <dbReference type="EMBL" id="MBB6070603.1"/>
    </source>
</evidence>
<name>A0A841GXY1_9BACT</name>
<dbReference type="GO" id="GO:0046872">
    <property type="term" value="F:metal ion binding"/>
    <property type="evidence" value="ECO:0007669"/>
    <property type="project" value="UniProtKB-KW"/>
</dbReference>
<evidence type="ECO:0000259" key="3">
    <source>
        <dbReference type="Pfam" id="PF01522"/>
    </source>
</evidence>
<comment type="caution">
    <text evidence="4">The sequence shown here is derived from an EMBL/GenBank/DDBJ whole genome shotgun (WGS) entry which is preliminary data.</text>
</comment>